<dbReference type="Gramene" id="ONK77792">
    <property type="protein sequence ID" value="ONK77792"/>
    <property type="gene ID" value="A4U43_C02F10710"/>
</dbReference>
<feature type="region of interest" description="Disordered" evidence="1">
    <location>
        <begin position="1"/>
        <end position="39"/>
    </location>
</feature>
<evidence type="ECO:0000313" key="2">
    <source>
        <dbReference type="EMBL" id="ONK77792.1"/>
    </source>
</evidence>
<feature type="compositionally biased region" description="Polar residues" evidence="1">
    <location>
        <begin position="144"/>
        <end position="162"/>
    </location>
</feature>
<name>A0A5P1FI71_ASPOF</name>
<dbReference type="Proteomes" id="UP000243459">
    <property type="component" value="Chromosome 2"/>
</dbReference>
<dbReference type="EMBL" id="CM007382">
    <property type="protein sequence ID" value="ONK77792.1"/>
    <property type="molecule type" value="Genomic_DNA"/>
</dbReference>
<evidence type="ECO:0000313" key="3">
    <source>
        <dbReference type="Proteomes" id="UP000243459"/>
    </source>
</evidence>
<feature type="region of interest" description="Disordered" evidence="1">
    <location>
        <begin position="142"/>
        <end position="172"/>
    </location>
</feature>
<gene>
    <name evidence="2" type="ORF">A4U43_C02F10710</name>
</gene>
<evidence type="ECO:0000256" key="1">
    <source>
        <dbReference type="SAM" id="MobiDB-lite"/>
    </source>
</evidence>
<accession>A0A5P1FI71</accession>
<feature type="compositionally biased region" description="Polar residues" evidence="1">
    <location>
        <begin position="1"/>
        <end position="14"/>
    </location>
</feature>
<reference evidence="3" key="1">
    <citation type="journal article" date="2017" name="Nat. Commun.">
        <title>The asparagus genome sheds light on the origin and evolution of a young Y chromosome.</title>
        <authorList>
            <person name="Harkess A."/>
            <person name="Zhou J."/>
            <person name="Xu C."/>
            <person name="Bowers J.E."/>
            <person name="Van der Hulst R."/>
            <person name="Ayyampalayam S."/>
            <person name="Mercati F."/>
            <person name="Riccardi P."/>
            <person name="McKain M.R."/>
            <person name="Kakrana A."/>
            <person name="Tang H."/>
            <person name="Ray J."/>
            <person name="Groenendijk J."/>
            <person name="Arikit S."/>
            <person name="Mathioni S.M."/>
            <person name="Nakano M."/>
            <person name="Shan H."/>
            <person name="Telgmann-Rauber A."/>
            <person name="Kanno A."/>
            <person name="Yue Z."/>
            <person name="Chen H."/>
            <person name="Li W."/>
            <person name="Chen Y."/>
            <person name="Xu X."/>
            <person name="Zhang Y."/>
            <person name="Luo S."/>
            <person name="Chen H."/>
            <person name="Gao J."/>
            <person name="Mao Z."/>
            <person name="Pires J.C."/>
            <person name="Luo M."/>
            <person name="Kudrna D."/>
            <person name="Wing R.A."/>
            <person name="Meyers B.C."/>
            <person name="Yi K."/>
            <person name="Kong H."/>
            <person name="Lavrijsen P."/>
            <person name="Sunseri F."/>
            <person name="Falavigna A."/>
            <person name="Ye Y."/>
            <person name="Leebens-Mack J.H."/>
            <person name="Chen G."/>
        </authorList>
    </citation>
    <scope>NUCLEOTIDE SEQUENCE [LARGE SCALE GENOMIC DNA]</scope>
    <source>
        <strain evidence="3">cv. DH0086</strain>
    </source>
</reference>
<dbReference type="AlphaFoldDB" id="A0A5P1FI71"/>
<protein>
    <submittedName>
        <fullName evidence="2">Uncharacterized protein</fullName>
    </submittedName>
</protein>
<organism evidence="2 3">
    <name type="scientific">Asparagus officinalis</name>
    <name type="common">Garden asparagus</name>
    <dbReference type="NCBI Taxonomy" id="4686"/>
    <lineage>
        <taxon>Eukaryota</taxon>
        <taxon>Viridiplantae</taxon>
        <taxon>Streptophyta</taxon>
        <taxon>Embryophyta</taxon>
        <taxon>Tracheophyta</taxon>
        <taxon>Spermatophyta</taxon>
        <taxon>Magnoliopsida</taxon>
        <taxon>Liliopsida</taxon>
        <taxon>Asparagales</taxon>
        <taxon>Asparagaceae</taxon>
        <taxon>Asparagoideae</taxon>
        <taxon>Asparagus</taxon>
    </lineage>
</organism>
<sequence>MSTSSYCQTTTQFPSAAHVKPVSEANESPSESDDETDDETYKIELIEGLEDDNFDELGLFDENIDAENNLNVGDDYESEKSVESNDNQARDALNSDNDELYDYRERNQKLLSAKKGGIDFDARAKLTTDGGGELRGVVHHRANISDSNAPNIDPSPSESIQPPNEPTEGVDHVLSSMYETESITPTQDTKEEWNIRGAKIKKNYYT</sequence>
<feature type="region of interest" description="Disordered" evidence="1">
    <location>
        <begin position="67"/>
        <end position="100"/>
    </location>
</feature>
<keyword evidence="3" id="KW-1185">Reference proteome</keyword>
<proteinExistence type="predicted"/>